<accession>A0A914PWV9</accession>
<keyword evidence="1" id="KW-0732">Signal</keyword>
<proteinExistence type="predicted"/>
<dbReference type="Proteomes" id="UP000887578">
    <property type="component" value="Unplaced"/>
</dbReference>
<evidence type="ECO:0000313" key="3">
    <source>
        <dbReference type="WBParaSite" id="PDA_v2.g23281.t1"/>
    </source>
</evidence>
<organism evidence="2 3">
    <name type="scientific">Panagrolaimus davidi</name>
    <dbReference type="NCBI Taxonomy" id="227884"/>
    <lineage>
        <taxon>Eukaryota</taxon>
        <taxon>Metazoa</taxon>
        <taxon>Ecdysozoa</taxon>
        <taxon>Nematoda</taxon>
        <taxon>Chromadorea</taxon>
        <taxon>Rhabditida</taxon>
        <taxon>Tylenchina</taxon>
        <taxon>Panagrolaimomorpha</taxon>
        <taxon>Panagrolaimoidea</taxon>
        <taxon>Panagrolaimidae</taxon>
        <taxon>Panagrolaimus</taxon>
    </lineage>
</organism>
<reference evidence="3" key="1">
    <citation type="submission" date="2022-11" db="UniProtKB">
        <authorList>
            <consortium name="WormBaseParasite"/>
        </authorList>
    </citation>
    <scope>IDENTIFICATION</scope>
</reference>
<feature type="chain" id="PRO_5037769061" evidence="1">
    <location>
        <begin position="16"/>
        <end position="130"/>
    </location>
</feature>
<feature type="signal peptide" evidence="1">
    <location>
        <begin position="1"/>
        <end position="15"/>
    </location>
</feature>
<evidence type="ECO:0000256" key="1">
    <source>
        <dbReference type="SAM" id="SignalP"/>
    </source>
</evidence>
<protein>
    <submittedName>
        <fullName evidence="3">Ion transport domain-containing protein</fullName>
    </submittedName>
</protein>
<dbReference type="WBParaSite" id="PDA_v2.g23281.t1">
    <property type="protein sequence ID" value="PDA_v2.g23281.t1"/>
    <property type="gene ID" value="PDA_v2.g23281"/>
</dbReference>
<keyword evidence="2" id="KW-1185">Reference proteome</keyword>
<dbReference type="AlphaFoldDB" id="A0A914PWV9"/>
<sequence>MTIFLMNLLIGLAVSDTTATLEKALRLRIKLQIETIHHIEIDMPETLRRHFWRGFRITKKTIGDDYEEDNPIGSFRQLFRWFGLSKDALKKEIPLNLISVQTEFKYTILLKKTRANFRSLFGGSAKQNSV</sequence>
<name>A0A914PWV9_9BILA</name>
<evidence type="ECO:0000313" key="2">
    <source>
        <dbReference type="Proteomes" id="UP000887578"/>
    </source>
</evidence>